<keyword evidence="10" id="KW-0812">Transmembrane</keyword>
<keyword evidence="10" id="KW-1133">Transmembrane helix</keyword>
<evidence type="ECO:0000256" key="4">
    <source>
        <dbReference type="ARBA" id="ARBA00022801"/>
    </source>
</evidence>
<feature type="binding site" evidence="8">
    <location>
        <position position="567"/>
    </location>
    <ligand>
        <name>L-glutamate</name>
        <dbReference type="ChEBI" id="CHEBI:29985"/>
    </ligand>
</feature>
<dbReference type="FunFam" id="1.10.246.130:FF:000005">
    <property type="entry name" value="Gamma-glutamyltranspeptidase 1, putative"/>
    <property type="match status" value="1"/>
</dbReference>
<comment type="similarity">
    <text evidence="1">Belongs to the gamma-glutamyltransferase family.</text>
</comment>
<keyword evidence="4" id="KW-0378">Hydrolase</keyword>
<sequence length="718" mass="77980">MSATSAVESGSLGRVSPSEHFSKNISDMQKHSSCSRTMAVLCSVLATVFLLSTIALAIVIGVRENKGDEQRPTEPPKIILMCEGPEARALMLEVCENGTGLAGQWAITTGTLGTTPSLPPSQPAITEEEELIPSSAGASQIAYNRSIRSRVADEYSGRRTKLDWPLPSGSLHAHYRRAAVASDHGLCSEIGRDVLIEGGNAVDSMIATLLCVGVVNPQSSGLGGGFLMTLYNKTTNRCISINARETAPAASHQDMFVETPKESATGYRSIATPSELHGFWTTFTRFGSGRVTWSRLFQPAIKLAEDGFPVSANLAMILSDKEQEILDEPTMRSIFVNPSSGRVYEEGDIMKRDTLADTLKALAEEADPVNLFYKAGFAQTIATEIKDKGGILTQEDLANYETDIDETPIESEELPGDLAMCGPPPPSSFVITQSIIAVMAEFYAHRSVDLDDPLVYHHLIEAEKFAYAQRTRLGDANFVKEANEIVRNMTNKGYIKKVKSMILEKAQPQAYYLGGNTSQPPDHGTSHVSIIDAYGNAVSTTSTVNLYFGSMRASPTLGIIWNDEMDDFSTPNASNAFGFAPSESNFIAPGKRPMSSMSPTIIYNKNDNQVRMVVGASGGSFIISTVAQTVIRTLLFNQTVKEAVDAPRIHNQYLPHQTDYEQQFPKSLIESLTSSYGQSMRAVPKQKSVAQALEVLDDGFIHGNSDFRRATATYPAGF</sequence>
<evidence type="ECO:0000256" key="1">
    <source>
        <dbReference type="ARBA" id="ARBA00009381"/>
    </source>
</evidence>
<gene>
    <name evidence="11" type="ORF">MSPICULIGERA_LOCUS15327</name>
</gene>
<dbReference type="SUPFAM" id="SSF56235">
    <property type="entry name" value="N-terminal nucleophile aminohydrolases (Ntn hydrolases)"/>
    <property type="match status" value="1"/>
</dbReference>
<dbReference type="InterPro" id="IPR029055">
    <property type="entry name" value="Ntn_hydrolases_N"/>
</dbReference>
<dbReference type="GO" id="GO:0036374">
    <property type="term" value="F:glutathione hydrolase activity"/>
    <property type="evidence" value="ECO:0007669"/>
    <property type="project" value="InterPro"/>
</dbReference>
<organism evidence="11 12">
    <name type="scientific">Mesorhabditis spiculigera</name>
    <dbReference type="NCBI Taxonomy" id="96644"/>
    <lineage>
        <taxon>Eukaryota</taxon>
        <taxon>Metazoa</taxon>
        <taxon>Ecdysozoa</taxon>
        <taxon>Nematoda</taxon>
        <taxon>Chromadorea</taxon>
        <taxon>Rhabditida</taxon>
        <taxon>Rhabditina</taxon>
        <taxon>Rhabditomorpha</taxon>
        <taxon>Rhabditoidea</taxon>
        <taxon>Rhabditidae</taxon>
        <taxon>Mesorhabditinae</taxon>
        <taxon>Mesorhabditis</taxon>
    </lineage>
</organism>
<dbReference type="PANTHER" id="PTHR11686">
    <property type="entry name" value="GAMMA GLUTAMYL TRANSPEPTIDASE"/>
    <property type="match status" value="1"/>
</dbReference>
<keyword evidence="10" id="KW-0472">Membrane</keyword>
<feature type="non-terminal residue" evidence="11">
    <location>
        <position position="1"/>
    </location>
</feature>
<evidence type="ECO:0000256" key="5">
    <source>
        <dbReference type="ARBA" id="ARBA00023180"/>
    </source>
</evidence>
<dbReference type="GO" id="GO:0006751">
    <property type="term" value="P:glutathione catabolic process"/>
    <property type="evidence" value="ECO:0007669"/>
    <property type="project" value="InterPro"/>
</dbReference>
<evidence type="ECO:0000256" key="8">
    <source>
        <dbReference type="PIRSR" id="PIRSR600101-2"/>
    </source>
</evidence>
<accession>A0AA36CX92</accession>
<dbReference type="InterPro" id="IPR000101">
    <property type="entry name" value="GGT_peptidase"/>
</dbReference>
<keyword evidence="6" id="KW-0012">Acyltransferase</keyword>
<feature type="binding site" evidence="8">
    <location>
        <begin position="595"/>
        <end position="596"/>
    </location>
    <ligand>
        <name>L-glutamate</name>
        <dbReference type="ChEBI" id="CHEBI:29985"/>
    </ligand>
</feature>
<dbReference type="NCBIfam" id="TIGR00066">
    <property type="entry name" value="g_glut_trans"/>
    <property type="match status" value="1"/>
</dbReference>
<dbReference type="Proteomes" id="UP001177023">
    <property type="component" value="Unassembled WGS sequence"/>
</dbReference>
<dbReference type="PANTHER" id="PTHR11686:SF46">
    <property type="entry name" value="GAMMA-GLUTAMYLTRANSPEPTIDASE 1"/>
    <property type="match status" value="1"/>
</dbReference>
<evidence type="ECO:0000313" key="11">
    <source>
        <dbReference type="EMBL" id="CAJ0577048.1"/>
    </source>
</evidence>
<dbReference type="EMBL" id="CATQJA010002648">
    <property type="protein sequence ID" value="CAJ0577048.1"/>
    <property type="molecule type" value="Genomic_DNA"/>
</dbReference>
<dbReference type="Gene3D" id="3.60.20.40">
    <property type="match status" value="1"/>
</dbReference>
<keyword evidence="3" id="KW-0808">Transferase</keyword>
<dbReference type="AlphaFoldDB" id="A0AA36CX92"/>
<feature type="active site" description="Nucleophile" evidence="7">
    <location>
        <position position="525"/>
    </location>
</feature>
<evidence type="ECO:0000256" key="6">
    <source>
        <dbReference type="ARBA" id="ARBA00023315"/>
    </source>
</evidence>
<proteinExistence type="inferred from homology"/>
<feature type="binding site" evidence="8">
    <location>
        <position position="244"/>
    </location>
    <ligand>
        <name>L-glutamate</name>
        <dbReference type="ChEBI" id="CHEBI:29985"/>
    </ligand>
</feature>
<evidence type="ECO:0000256" key="3">
    <source>
        <dbReference type="ARBA" id="ARBA00022679"/>
    </source>
</evidence>
<protein>
    <submittedName>
        <fullName evidence="11">Uncharacterized protein</fullName>
    </submittedName>
</protein>
<feature type="binding site" evidence="8">
    <location>
        <position position="619"/>
    </location>
    <ligand>
        <name>L-glutamate</name>
        <dbReference type="ChEBI" id="CHEBI:29985"/>
    </ligand>
</feature>
<dbReference type="GO" id="GO:0005886">
    <property type="term" value="C:plasma membrane"/>
    <property type="evidence" value="ECO:0007669"/>
    <property type="project" value="TreeGrafter"/>
</dbReference>
<feature type="region of interest" description="Disordered" evidence="9">
    <location>
        <begin position="1"/>
        <end position="20"/>
    </location>
</feature>
<evidence type="ECO:0000256" key="9">
    <source>
        <dbReference type="SAM" id="MobiDB-lite"/>
    </source>
</evidence>
<dbReference type="InterPro" id="IPR043138">
    <property type="entry name" value="GGT_lsub"/>
</dbReference>
<dbReference type="PRINTS" id="PR01210">
    <property type="entry name" value="GGTRANSPTASE"/>
</dbReference>
<evidence type="ECO:0000256" key="7">
    <source>
        <dbReference type="PIRSR" id="PIRSR600101-1"/>
    </source>
</evidence>
<evidence type="ECO:0000256" key="2">
    <source>
        <dbReference type="ARBA" id="ARBA00022670"/>
    </source>
</evidence>
<evidence type="ECO:0000313" key="12">
    <source>
        <dbReference type="Proteomes" id="UP001177023"/>
    </source>
</evidence>
<name>A0AA36CX92_9BILA</name>
<dbReference type="PROSITE" id="PS00462">
    <property type="entry name" value="G_GLU_TRANSPEPTIDASE"/>
    <property type="match status" value="1"/>
</dbReference>
<keyword evidence="12" id="KW-1185">Reference proteome</keyword>
<dbReference type="InterPro" id="IPR043137">
    <property type="entry name" value="GGT_ssub_C"/>
</dbReference>
<dbReference type="FunFam" id="3.60.20.40:FF:000006">
    <property type="entry name" value="Protein CBG05566"/>
    <property type="match status" value="1"/>
</dbReference>
<keyword evidence="5" id="KW-0325">Glycoprotein</keyword>
<dbReference type="GO" id="GO:0006508">
    <property type="term" value="P:proteolysis"/>
    <property type="evidence" value="ECO:0007669"/>
    <property type="project" value="UniProtKB-KW"/>
</dbReference>
<dbReference type="GO" id="GO:0016746">
    <property type="term" value="F:acyltransferase activity"/>
    <property type="evidence" value="ECO:0007669"/>
    <property type="project" value="UniProtKB-KW"/>
</dbReference>
<dbReference type="Pfam" id="PF01019">
    <property type="entry name" value="G_glu_transpept"/>
    <property type="match status" value="1"/>
</dbReference>
<comment type="caution">
    <text evidence="11">The sequence shown here is derived from an EMBL/GenBank/DDBJ whole genome shotgun (WGS) entry which is preliminary data.</text>
</comment>
<dbReference type="Gene3D" id="1.10.246.130">
    <property type="match status" value="1"/>
</dbReference>
<feature type="transmembrane region" description="Helical" evidence="10">
    <location>
        <begin position="38"/>
        <end position="62"/>
    </location>
</feature>
<dbReference type="InterPro" id="IPR055262">
    <property type="entry name" value="GGT_CS"/>
</dbReference>
<feature type="binding site" evidence="8">
    <location>
        <begin position="543"/>
        <end position="545"/>
    </location>
    <ligand>
        <name>L-glutamate</name>
        <dbReference type="ChEBI" id="CHEBI:29985"/>
    </ligand>
</feature>
<evidence type="ECO:0000256" key="10">
    <source>
        <dbReference type="SAM" id="Phobius"/>
    </source>
</evidence>
<reference evidence="11" key="1">
    <citation type="submission" date="2023-06" db="EMBL/GenBank/DDBJ databases">
        <authorList>
            <person name="Delattre M."/>
        </authorList>
    </citation>
    <scope>NUCLEOTIDE SEQUENCE</scope>
    <source>
        <strain evidence="11">AF72</strain>
    </source>
</reference>
<keyword evidence="2" id="KW-0645">Protease</keyword>